<evidence type="ECO:0000313" key="3">
    <source>
        <dbReference type="Proteomes" id="UP000765509"/>
    </source>
</evidence>
<sequence length="131" mass="15114">MWVIRNLPDEYKAIGELWLKKFEIEKATPSLKDTIEELHAYIIQTEDDSETKKALSDQRKKNKNKTTTRCSNDSHNPLAQHSEEDCWKLHPEKRPKNNKPIEALMAWKDTISNSDFVLDLGATTSMVNSLS</sequence>
<gene>
    <name evidence="2" type="ORF">O181_059673</name>
</gene>
<accession>A0A9Q3EJ91</accession>
<dbReference type="AlphaFoldDB" id="A0A9Q3EJ91"/>
<proteinExistence type="predicted"/>
<feature type="region of interest" description="Disordered" evidence="1">
    <location>
        <begin position="48"/>
        <end position="95"/>
    </location>
</feature>
<keyword evidence="3" id="KW-1185">Reference proteome</keyword>
<feature type="compositionally biased region" description="Basic and acidic residues" evidence="1">
    <location>
        <begin position="81"/>
        <end position="95"/>
    </location>
</feature>
<dbReference type="OrthoDB" id="7920740at2759"/>
<evidence type="ECO:0000313" key="2">
    <source>
        <dbReference type="EMBL" id="MBW0519958.1"/>
    </source>
</evidence>
<reference evidence="2" key="1">
    <citation type="submission" date="2021-03" db="EMBL/GenBank/DDBJ databases">
        <title>Draft genome sequence of rust myrtle Austropuccinia psidii MF-1, a brazilian biotype.</title>
        <authorList>
            <person name="Quecine M.C."/>
            <person name="Pachon D.M.R."/>
            <person name="Bonatelli M.L."/>
            <person name="Correr F.H."/>
            <person name="Franceschini L.M."/>
            <person name="Leite T.F."/>
            <person name="Margarido G.R.A."/>
            <person name="Almeida C.A."/>
            <person name="Ferrarezi J.A."/>
            <person name="Labate C.A."/>
        </authorList>
    </citation>
    <scope>NUCLEOTIDE SEQUENCE</scope>
    <source>
        <strain evidence="2">MF-1</strain>
    </source>
</reference>
<feature type="compositionally biased region" description="Polar residues" evidence="1">
    <location>
        <begin position="69"/>
        <end position="79"/>
    </location>
</feature>
<evidence type="ECO:0000256" key="1">
    <source>
        <dbReference type="SAM" id="MobiDB-lite"/>
    </source>
</evidence>
<dbReference type="EMBL" id="AVOT02027751">
    <property type="protein sequence ID" value="MBW0519958.1"/>
    <property type="molecule type" value="Genomic_DNA"/>
</dbReference>
<organism evidence="2 3">
    <name type="scientific">Austropuccinia psidii MF-1</name>
    <dbReference type="NCBI Taxonomy" id="1389203"/>
    <lineage>
        <taxon>Eukaryota</taxon>
        <taxon>Fungi</taxon>
        <taxon>Dikarya</taxon>
        <taxon>Basidiomycota</taxon>
        <taxon>Pucciniomycotina</taxon>
        <taxon>Pucciniomycetes</taxon>
        <taxon>Pucciniales</taxon>
        <taxon>Sphaerophragmiaceae</taxon>
        <taxon>Austropuccinia</taxon>
    </lineage>
</organism>
<feature type="compositionally biased region" description="Basic and acidic residues" evidence="1">
    <location>
        <begin position="50"/>
        <end position="59"/>
    </location>
</feature>
<dbReference type="Proteomes" id="UP000765509">
    <property type="component" value="Unassembled WGS sequence"/>
</dbReference>
<name>A0A9Q3EJ91_9BASI</name>
<comment type="caution">
    <text evidence="2">The sequence shown here is derived from an EMBL/GenBank/DDBJ whole genome shotgun (WGS) entry which is preliminary data.</text>
</comment>
<protein>
    <submittedName>
        <fullName evidence="2">Uncharacterized protein</fullName>
    </submittedName>
</protein>